<evidence type="ECO:0000256" key="3">
    <source>
        <dbReference type="ARBA" id="ARBA00022679"/>
    </source>
</evidence>
<dbReference type="PROSITE" id="PS00375">
    <property type="entry name" value="UDPGT"/>
    <property type="match status" value="1"/>
</dbReference>
<comment type="similarity">
    <text evidence="1 4">Belongs to the UDP-glycosyltransferase family.</text>
</comment>
<gene>
    <name evidence="6" type="ORF">ZIOFF_049932</name>
</gene>
<proteinExistence type="inferred from homology"/>
<keyword evidence="7" id="KW-1185">Reference proteome</keyword>
<sequence length="463" mass="48383">MDSAHSLPLQTPSHVVLVAFPFGTHVAPLLSLARCVAAAAPSTTLSFITTPQSLASLPPVPAGNIQLVPISDGVPDKADPPLGEQEKISMFLAMMPGSLRAALDAAVKKAGGAAVTCVVSDAFLWMAGEEAEAAGVPWVTLWTGGPTSLLAHQHTDLLRDAIGTGEQATAQQDESLGLFIPALSAHRVRDLPEGVVSGPIGSPFSRLLHRTGKSLPNAAAVLLNTARGLDGVIDAELEVSIPHHLHVGPLHLLASTQALANVEPDINGCLPWLDLHAPASVAYASFGSVMTPPPAELAELAQGVEASGAPFLWSLKDQARELLPQGFLERTRERGLVVSWAPQQGVLRHAAVGVFVTHCGWNSVLEAVASGVPMICRPFFGDQRLNASTLSLVWGIGVGFEGGSMTKEGVVGALETVLKSEEGKRMKSKAGELKATVAKAVQPDGSSPVNFNKFLDYVIGAKY</sequence>
<evidence type="ECO:0000313" key="6">
    <source>
        <dbReference type="EMBL" id="KAG6488683.1"/>
    </source>
</evidence>
<dbReference type="PANTHER" id="PTHR48049">
    <property type="entry name" value="GLYCOSYLTRANSFERASE"/>
    <property type="match status" value="1"/>
</dbReference>
<evidence type="ECO:0000313" key="7">
    <source>
        <dbReference type="Proteomes" id="UP000734854"/>
    </source>
</evidence>
<name>A0A8J5FJH7_ZINOF</name>
<reference evidence="6 7" key="1">
    <citation type="submission" date="2020-08" db="EMBL/GenBank/DDBJ databases">
        <title>Plant Genome Project.</title>
        <authorList>
            <person name="Zhang R.-G."/>
        </authorList>
    </citation>
    <scope>NUCLEOTIDE SEQUENCE [LARGE SCALE GENOMIC DNA]</scope>
    <source>
        <tissue evidence="6">Rhizome</tissue>
    </source>
</reference>
<dbReference type="GO" id="GO:0035251">
    <property type="term" value="F:UDP-glucosyltransferase activity"/>
    <property type="evidence" value="ECO:0007669"/>
    <property type="project" value="InterPro"/>
</dbReference>
<dbReference type="Pfam" id="PF00201">
    <property type="entry name" value="UDPGT"/>
    <property type="match status" value="1"/>
</dbReference>
<accession>A0A8J5FJH7</accession>
<dbReference type="AlphaFoldDB" id="A0A8J5FJH7"/>
<protein>
    <recommendedName>
        <fullName evidence="5">Glycosyltransferase</fullName>
        <ecNumber evidence="5">2.4.1.-</ecNumber>
    </recommendedName>
</protein>
<dbReference type="CDD" id="cd03784">
    <property type="entry name" value="GT1_Gtf-like"/>
    <property type="match status" value="1"/>
</dbReference>
<dbReference type="PANTHER" id="PTHR48049:SF65">
    <property type="entry name" value="ANTHOCYANIDIN 3-O-GLUCOSYLTRANSFERASE"/>
    <property type="match status" value="1"/>
</dbReference>
<dbReference type="EC" id="2.4.1.-" evidence="5"/>
<comment type="caution">
    <text evidence="6">The sequence shown here is derived from an EMBL/GenBank/DDBJ whole genome shotgun (WGS) entry which is preliminary data.</text>
</comment>
<evidence type="ECO:0000256" key="4">
    <source>
        <dbReference type="RuleBase" id="RU003718"/>
    </source>
</evidence>
<dbReference type="InterPro" id="IPR050481">
    <property type="entry name" value="UDP-glycosyltransf_plant"/>
</dbReference>
<keyword evidence="3 4" id="KW-0808">Transferase</keyword>
<dbReference type="InterPro" id="IPR035595">
    <property type="entry name" value="UDP_glycos_trans_CS"/>
</dbReference>
<evidence type="ECO:0000256" key="5">
    <source>
        <dbReference type="RuleBase" id="RU362057"/>
    </source>
</evidence>
<keyword evidence="2 4" id="KW-0328">Glycosyltransferase</keyword>
<dbReference type="FunFam" id="3.40.50.2000:FF:000091">
    <property type="entry name" value="Glycosyltransferase"/>
    <property type="match status" value="1"/>
</dbReference>
<dbReference type="Proteomes" id="UP000734854">
    <property type="component" value="Unassembled WGS sequence"/>
</dbReference>
<dbReference type="InterPro" id="IPR002213">
    <property type="entry name" value="UDP_glucos_trans"/>
</dbReference>
<evidence type="ECO:0000256" key="1">
    <source>
        <dbReference type="ARBA" id="ARBA00009995"/>
    </source>
</evidence>
<organism evidence="6 7">
    <name type="scientific">Zingiber officinale</name>
    <name type="common">Ginger</name>
    <name type="synonym">Amomum zingiber</name>
    <dbReference type="NCBI Taxonomy" id="94328"/>
    <lineage>
        <taxon>Eukaryota</taxon>
        <taxon>Viridiplantae</taxon>
        <taxon>Streptophyta</taxon>
        <taxon>Embryophyta</taxon>
        <taxon>Tracheophyta</taxon>
        <taxon>Spermatophyta</taxon>
        <taxon>Magnoliopsida</taxon>
        <taxon>Liliopsida</taxon>
        <taxon>Zingiberales</taxon>
        <taxon>Zingiberaceae</taxon>
        <taxon>Zingiber</taxon>
    </lineage>
</organism>
<evidence type="ECO:0000256" key="2">
    <source>
        <dbReference type="ARBA" id="ARBA00022676"/>
    </source>
</evidence>
<dbReference type="OrthoDB" id="5835829at2759"/>
<dbReference type="EMBL" id="JACMSC010000014">
    <property type="protein sequence ID" value="KAG6488683.1"/>
    <property type="molecule type" value="Genomic_DNA"/>
</dbReference>